<sequence>MAASGRRHQPTPTRQWCGERAAEGLRGVLRCCVTGLAVAGALQAQADDEPPLDGVDAVVASADAGSGWSSGPVAVELPPAPADWHDGTPGTAGARHVGYGWTLRRGHNSITVSLGATEYRVPLDAEAPAGEATLTVLPSVQLGWYRRLSDHAGVYAATEALNRRNDGGVISVRRARLGFEWSPFKGSRLGIAHGGLRIKFDDQSRMLLKVRRSSFAAYWQARF</sequence>
<evidence type="ECO:0000313" key="2">
    <source>
        <dbReference type="Proteomes" id="UP001165541"/>
    </source>
</evidence>
<protein>
    <recommendedName>
        <fullName evidence="3">Outer membrane protein beta-barrel domain-containing protein</fullName>
    </recommendedName>
</protein>
<evidence type="ECO:0008006" key="3">
    <source>
        <dbReference type="Google" id="ProtNLM"/>
    </source>
</evidence>
<dbReference type="Proteomes" id="UP001165541">
    <property type="component" value="Unassembled WGS sequence"/>
</dbReference>
<accession>A0ABT0YKB5</accession>
<name>A0ABT0YKB5_9BURK</name>
<dbReference type="RefSeq" id="WP_251777382.1">
    <property type="nucleotide sequence ID" value="NZ_JAMKFE010000003.1"/>
</dbReference>
<reference evidence="1" key="1">
    <citation type="submission" date="2022-05" db="EMBL/GenBank/DDBJ databases">
        <title>Schlegelella sp. nov., isolated from mangrove soil.</title>
        <authorList>
            <person name="Liu Y."/>
            <person name="Ge X."/>
            <person name="Liu W."/>
        </authorList>
    </citation>
    <scope>NUCLEOTIDE SEQUENCE</scope>
    <source>
        <strain evidence="1">S2-27</strain>
    </source>
</reference>
<gene>
    <name evidence="1" type="ORF">M8A51_06505</name>
</gene>
<dbReference type="EMBL" id="JAMKFE010000003">
    <property type="protein sequence ID" value="MCM5679180.1"/>
    <property type="molecule type" value="Genomic_DNA"/>
</dbReference>
<evidence type="ECO:0000313" key="1">
    <source>
        <dbReference type="EMBL" id="MCM5679180.1"/>
    </source>
</evidence>
<proteinExistence type="predicted"/>
<keyword evidence="2" id="KW-1185">Reference proteome</keyword>
<comment type="caution">
    <text evidence="1">The sequence shown here is derived from an EMBL/GenBank/DDBJ whole genome shotgun (WGS) entry which is preliminary data.</text>
</comment>
<organism evidence="1 2">
    <name type="scientific">Caldimonas mangrovi</name>
    <dbReference type="NCBI Taxonomy" id="2944811"/>
    <lineage>
        <taxon>Bacteria</taxon>
        <taxon>Pseudomonadati</taxon>
        <taxon>Pseudomonadota</taxon>
        <taxon>Betaproteobacteria</taxon>
        <taxon>Burkholderiales</taxon>
        <taxon>Sphaerotilaceae</taxon>
        <taxon>Caldimonas</taxon>
    </lineage>
</organism>